<dbReference type="Gene3D" id="1.10.10.60">
    <property type="entry name" value="Homeodomain-like"/>
    <property type="match status" value="1"/>
</dbReference>
<dbReference type="STRING" id="1346286.SAMN05444362_103248"/>
<evidence type="ECO:0000313" key="5">
    <source>
        <dbReference type="EMBL" id="SHF08327.1"/>
    </source>
</evidence>
<evidence type="ECO:0000256" key="2">
    <source>
        <dbReference type="ARBA" id="ARBA00023125"/>
    </source>
</evidence>
<dbReference type="InterPro" id="IPR009057">
    <property type="entry name" value="Homeodomain-like_sf"/>
</dbReference>
<dbReference type="Pfam" id="PF12833">
    <property type="entry name" value="HTH_18"/>
    <property type="match status" value="1"/>
</dbReference>
<dbReference type="GO" id="GO:0043565">
    <property type="term" value="F:sequence-specific DNA binding"/>
    <property type="evidence" value="ECO:0007669"/>
    <property type="project" value="InterPro"/>
</dbReference>
<protein>
    <submittedName>
        <fullName evidence="5">Transcriptional regulator, AraC family</fullName>
    </submittedName>
</protein>
<keyword evidence="1" id="KW-0805">Transcription regulation</keyword>
<dbReference type="InterPro" id="IPR046532">
    <property type="entry name" value="DUF6597"/>
</dbReference>
<evidence type="ECO:0000313" key="6">
    <source>
        <dbReference type="Proteomes" id="UP000184480"/>
    </source>
</evidence>
<dbReference type="EMBL" id="FQUC01000003">
    <property type="protein sequence ID" value="SHF08327.1"/>
    <property type="molecule type" value="Genomic_DNA"/>
</dbReference>
<dbReference type="Proteomes" id="UP000184480">
    <property type="component" value="Unassembled WGS sequence"/>
</dbReference>
<dbReference type="AlphaFoldDB" id="A0A1M4YRP5"/>
<proteinExistence type="predicted"/>
<keyword evidence="2" id="KW-0238">DNA-binding</keyword>
<dbReference type="PROSITE" id="PS01124">
    <property type="entry name" value="HTH_ARAC_FAMILY_2"/>
    <property type="match status" value="1"/>
</dbReference>
<dbReference type="InterPro" id="IPR018060">
    <property type="entry name" value="HTH_AraC"/>
</dbReference>
<sequence length="266" mass="31279">MQYTYYKPPISLRPYIDRYWRCNSNGEKSPGLFPLFTGTGLDLFIHFSSSFRTEENILPTSHIFCPRKPILISSDGDLDFLAIRFRSGAFRHFCSLNFKEFSNNFLSFNEIWANEGKNTVDRLQEEQLWSRKIDILNDFFLKQFYKHSSIIPLLDHSISYIYGNHDSLSLGLLAKDLNISLRHFERLFKNEFNISPKKFQITSRFQATIRALLLSPDKDYLQIALNNGYFDQAHFIKECRLLSGMPPLEILKMKEQNAHFYFKSLP</sequence>
<evidence type="ECO:0000256" key="1">
    <source>
        <dbReference type="ARBA" id="ARBA00023015"/>
    </source>
</evidence>
<dbReference type="Pfam" id="PF20240">
    <property type="entry name" value="DUF6597"/>
    <property type="match status" value="1"/>
</dbReference>
<reference evidence="6" key="1">
    <citation type="submission" date="2016-11" db="EMBL/GenBank/DDBJ databases">
        <authorList>
            <person name="Varghese N."/>
            <person name="Submissions S."/>
        </authorList>
    </citation>
    <scope>NUCLEOTIDE SEQUENCE [LARGE SCALE GENOMIC DNA]</scope>
    <source>
        <strain evidence="6">DSM 27370</strain>
    </source>
</reference>
<dbReference type="PANTHER" id="PTHR46796:SF13">
    <property type="entry name" value="HTH-TYPE TRANSCRIPTIONAL ACTIVATOR RHAS"/>
    <property type="match status" value="1"/>
</dbReference>
<keyword evidence="3" id="KW-0804">Transcription</keyword>
<dbReference type="SUPFAM" id="SSF46689">
    <property type="entry name" value="Homeodomain-like"/>
    <property type="match status" value="1"/>
</dbReference>
<dbReference type="GO" id="GO:0003700">
    <property type="term" value="F:DNA-binding transcription factor activity"/>
    <property type="evidence" value="ECO:0007669"/>
    <property type="project" value="InterPro"/>
</dbReference>
<evidence type="ECO:0000259" key="4">
    <source>
        <dbReference type="PROSITE" id="PS01124"/>
    </source>
</evidence>
<gene>
    <name evidence="5" type="ORF">SAMN05444362_103248</name>
</gene>
<keyword evidence="6" id="KW-1185">Reference proteome</keyword>
<dbReference type="InterPro" id="IPR050204">
    <property type="entry name" value="AraC_XylS_family_regulators"/>
</dbReference>
<feature type="domain" description="HTH araC/xylS-type" evidence="4">
    <location>
        <begin position="155"/>
        <end position="253"/>
    </location>
</feature>
<accession>A0A1M4YRP5</accession>
<evidence type="ECO:0000256" key="3">
    <source>
        <dbReference type="ARBA" id="ARBA00023163"/>
    </source>
</evidence>
<dbReference type="RefSeq" id="WP_062177728.1">
    <property type="nucleotide sequence ID" value="NZ_BBXL01000003.1"/>
</dbReference>
<dbReference type="OrthoDB" id="323290at2"/>
<dbReference type="SMART" id="SM00342">
    <property type="entry name" value="HTH_ARAC"/>
    <property type="match status" value="1"/>
</dbReference>
<organism evidence="5 6">
    <name type="scientific">Dysgonomonas macrotermitis</name>
    <dbReference type="NCBI Taxonomy" id="1346286"/>
    <lineage>
        <taxon>Bacteria</taxon>
        <taxon>Pseudomonadati</taxon>
        <taxon>Bacteroidota</taxon>
        <taxon>Bacteroidia</taxon>
        <taxon>Bacteroidales</taxon>
        <taxon>Dysgonomonadaceae</taxon>
        <taxon>Dysgonomonas</taxon>
    </lineage>
</organism>
<name>A0A1M4YRP5_9BACT</name>
<dbReference type="PANTHER" id="PTHR46796">
    <property type="entry name" value="HTH-TYPE TRANSCRIPTIONAL ACTIVATOR RHAS-RELATED"/>
    <property type="match status" value="1"/>
</dbReference>